<dbReference type="Proteomes" id="UP000631114">
    <property type="component" value="Unassembled WGS sequence"/>
</dbReference>
<dbReference type="AlphaFoldDB" id="A0A835HHZ1"/>
<proteinExistence type="predicted"/>
<name>A0A835HHZ1_9MAGN</name>
<evidence type="ECO:0000313" key="1">
    <source>
        <dbReference type="EMBL" id="KAF9601025.1"/>
    </source>
</evidence>
<accession>A0A835HHZ1</accession>
<evidence type="ECO:0000313" key="2">
    <source>
        <dbReference type="Proteomes" id="UP000631114"/>
    </source>
</evidence>
<comment type="caution">
    <text evidence="1">The sequence shown here is derived from an EMBL/GenBank/DDBJ whole genome shotgun (WGS) entry which is preliminary data.</text>
</comment>
<gene>
    <name evidence="1" type="ORF">IFM89_015010</name>
</gene>
<keyword evidence="2" id="KW-1185">Reference proteome</keyword>
<organism evidence="1 2">
    <name type="scientific">Coptis chinensis</name>
    <dbReference type="NCBI Taxonomy" id="261450"/>
    <lineage>
        <taxon>Eukaryota</taxon>
        <taxon>Viridiplantae</taxon>
        <taxon>Streptophyta</taxon>
        <taxon>Embryophyta</taxon>
        <taxon>Tracheophyta</taxon>
        <taxon>Spermatophyta</taxon>
        <taxon>Magnoliopsida</taxon>
        <taxon>Ranunculales</taxon>
        <taxon>Ranunculaceae</taxon>
        <taxon>Coptidoideae</taxon>
        <taxon>Coptis</taxon>
    </lineage>
</organism>
<dbReference type="EMBL" id="JADFTS010000006">
    <property type="protein sequence ID" value="KAF9601025.1"/>
    <property type="molecule type" value="Genomic_DNA"/>
</dbReference>
<feature type="non-terminal residue" evidence="1">
    <location>
        <position position="93"/>
    </location>
</feature>
<reference evidence="1 2" key="1">
    <citation type="submission" date="2020-10" db="EMBL/GenBank/DDBJ databases">
        <title>The Coptis chinensis genome and diversification of protoberbering-type alkaloids.</title>
        <authorList>
            <person name="Wang B."/>
            <person name="Shu S."/>
            <person name="Song C."/>
            <person name="Liu Y."/>
        </authorList>
    </citation>
    <scope>NUCLEOTIDE SEQUENCE [LARGE SCALE GENOMIC DNA]</scope>
    <source>
        <strain evidence="1">HL-2020</strain>
        <tissue evidence="1">Leaf</tissue>
    </source>
</reference>
<protein>
    <submittedName>
        <fullName evidence="1">Uncharacterized protein</fullName>
    </submittedName>
</protein>
<sequence>MIVEVCYINCNGILLTHLHACRMGQNFSRQVNKVFQILILGASIEILQGLSHILFLHTYIYVCEEMESSYSAKLQQSKNSLSCIKSFCRKLRK</sequence>